<evidence type="ECO:0000313" key="7">
    <source>
        <dbReference type="Proteomes" id="UP000799536"/>
    </source>
</evidence>
<accession>A0A9P4MQR0</accession>
<dbReference type="InterPro" id="IPR016166">
    <property type="entry name" value="FAD-bd_PCMH"/>
</dbReference>
<evidence type="ECO:0000256" key="4">
    <source>
        <dbReference type="ARBA" id="ARBA00023002"/>
    </source>
</evidence>
<dbReference type="AlphaFoldDB" id="A0A9P4MQR0"/>
<proteinExistence type="inferred from homology"/>
<dbReference type="SUPFAM" id="SSF56176">
    <property type="entry name" value="FAD-binding/transporter-associated domain-like"/>
    <property type="match status" value="1"/>
</dbReference>
<dbReference type="PANTHER" id="PTHR42973:SF22">
    <property type="entry name" value="FAD-BINDING PCMH-TYPE DOMAIN-CONTAINING PROTEIN-RELATED"/>
    <property type="match status" value="1"/>
</dbReference>
<dbReference type="Gene3D" id="3.30.465.10">
    <property type="match status" value="1"/>
</dbReference>
<keyword evidence="4" id="KW-0560">Oxidoreductase</keyword>
<protein>
    <submittedName>
        <fullName evidence="6">FAD-binding domain-containing protein</fullName>
    </submittedName>
</protein>
<evidence type="ECO:0000256" key="3">
    <source>
        <dbReference type="ARBA" id="ARBA00022827"/>
    </source>
</evidence>
<dbReference type="Pfam" id="PF01565">
    <property type="entry name" value="FAD_binding_4"/>
    <property type="match status" value="1"/>
</dbReference>
<sequence length="477" mass="50154">MAAPAKISSADACKALATQYGSKVAFPGNGAYSESTTSYFSALEGELQPTCIVRPVSTQEVAAIVKSLADGQTPFAIRGGGHNLNGGAANINDGVTIDLRALNSVTIDKTNNLVKVSGGAIWSEVYSVLEAAGLSTTGGRVSSVGVGGLLTGGGISYFSGRKGLACDNIVNYEVVLASGKIVNANSKDNQSLFRALKGGSSNFGIVTRFDLKTFTQGKFLGGVIVYPIDTVPDQLKAFANLITNFDQYAAIIISFNFNAASGWSVFSNIEYTKEGGDSTGMSGFTSIQPQYMNTMRTSTQLDFVTEAAQFSGASGVRTQFAVTVFGGGLDAIQEVYSIWNSSVATVSSIAGISWSMSIQPFPEAYSSFQPPGGNALGISPSDGPATLFLLTYAWANKADDATVTAAAQDTISKIDAAMKKRKTYHQFKYLNYAAAWQNPLASYNAMNLLFLKGVALKYDPTGVFQKVMPGGFKVSKA</sequence>
<dbReference type="Proteomes" id="UP000799536">
    <property type="component" value="Unassembled WGS sequence"/>
</dbReference>
<keyword evidence="3" id="KW-0274">FAD</keyword>
<dbReference type="InterPro" id="IPR006094">
    <property type="entry name" value="Oxid_FAD_bind_N"/>
</dbReference>
<dbReference type="InterPro" id="IPR016169">
    <property type="entry name" value="FAD-bd_PCMH_sub2"/>
</dbReference>
<reference evidence="6" key="1">
    <citation type="journal article" date="2020" name="Stud. Mycol.">
        <title>101 Dothideomycetes genomes: a test case for predicting lifestyles and emergence of pathogens.</title>
        <authorList>
            <person name="Haridas S."/>
            <person name="Albert R."/>
            <person name="Binder M."/>
            <person name="Bloem J."/>
            <person name="Labutti K."/>
            <person name="Salamov A."/>
            <person name="Andreopoulos B."/>
            <person name="Baker S."/>
            <person name="Barry K."/>
            <person name="Bills G."/>
            <person name="Bluhm B."/>
            <person name="Cannon C."/>
            <person name="Castanera R."/>
            <person name="Culley D."/>
            <person name="Daum C."/>
            <person name="Ezra D."/>
            <person name="Gonzalez J."/>
            <person name="Henrissat B."/>
            <person name="Kuo A."/>
            <person name="Liang C."/>
            <person name="Lipzen A."/>
            <person name="Lutzoni F."/>
            <person name="Magnuson J."/>
            <person name="Mondo S."/>
            <person name="Nolan M."/>
            <person name="Ohm R."/>
            <person name="Pangilinan J."/>
            <person name="Park H.-J."/>
            <person name="Ramirez L."/>
            <person name="Alfaro M."/>
            <person name="Sun H."/>
            <person name="Tritt A."/>
            <person name="Yoshinaga Y."/>
            <person name="Zwiers L.-H."/>
            <person name="Turgeon B."/>
            <person name="Goodwin S."/>
            <person name="Spatafora J."/>
            <person name="Crous P."/>
            <person name="Grigoriev I."/>
        </authorList>
    </citation>
    <scope>NUCLEOTIDE SEQUENCE</scope>
    <source>
        <strain evidence="6">ATCC 74209</strain>
    </source>
</reference>
<evidence type="ECO:0000313" key="6">
    <source>
        <dbReference type="EMBL" id="KAF2196238.1"/>
    </source>
</evidence>
<keyword evidence="7" id="KW-1185">Reference proteome</keyword>
<dbReference type="InterPro" id="IPR036318">
    <property type="entry name" value="FAD-bd_PCMH-like_sf"/>
</dbReference>
<evidence type="ECO:0000259" key="5">
    <source>
        <dbReference type="PROSITE" id="PS51387"/>
    </source>
</evidence>
<dbReference type="InterPro" id="IPR050416">
    <property type="entry name" value="FAD-linked_Oxidoreductase"/>
</dbReference>
<dbReference type="OrthoDB" id="2151789at2759"/>
<evidence type="ECO:0000256" key="1">
    <source>
        <dbReference type="ARBA" id="ARBA00005466"/>
    </source>
</evidence>
<keyword evidence="2" id="KW-0285">Flavoprotein</keyword>
<name>A0A9P4MQR0_9PLEO</name>
<dbReference type="EMBL" id="ML994438">
    <property type="protein sequence ID" value="KAF2196238.1"/>
    <property type="molecule type" value="Genomic_DNA"/>
</dbReference>
<organism evidence="6 7">
    <name type="scientific">Delitschia confertaspora ATCC 74209</name>
    <dbReference type="NCBI Taxonomy" id="1513339"/>
    <lineage>
        <taxon>Eukaryota</taxon>
        <taxon>Fungi</taxon>
        <taxon>Dikarya</taxon>
        <taxon>Ascomycota</taxon>
        <taxon>Pezizomycotina</taxon>
        <taxon>Dothideomycetes</taxon>
        <taxon>Pleosporomycetidae</taxon>
        <taxon>Pleosporales</taxon>
        <taxon>Delitschiaceae</taxon>
        <taxon>Delitschia</taxon>
    </lineage>
</organism>
<comment type="caution">
    <text evidence="6">The sequence shown here is derived from an EMBL/GenBank/DDBJ whole genome shotgun (WGS) entry which is preliminary data.</text>
</comment>
<feature type="domain" description="FAD-binding PCMH-type" evidence="5">
    <location>
        <begin position="45"/>
        <end position="216"/>
    </location>
</feature>
<comment type="similarity">
    <text evidence="1">Belongs to the oxygen-dependent FAD-linked oxidoreductase family.</text>
</comment>
<dbReference type="GO" id="GO:0071949">
    <property type="term" value="F:FAD binding"/>
    <property type="evidence" value="ECO:0007669"/>
    <property type="project" value="InterPro"/>
</dbReference>
<dbReference type="PANTHER" id="PTHR42973">
    <property type="entry name" value="BINDING OXIDOREDUCTASE, PUTATIVE (AFU_ORTHOLOGUE AFUA_1G17690)-RELATED"/>
    <property type="match status" value="1"/>
</dbReference>
<dbReference type="PROSITE" id="PS51387">
    <property type="entry name" value="FAD_PCMH"/>
    <property type="match status" value="1"/>
</dbReference>
<dbReference type="GO" id="GO:0016491">
    <property type="term" value="F:oxidoreductase activity"/>
    <property type="evidence" value="ECO:0007669"/>
    <property type="project" value="UniProtKB-KW"/>
</dbReference>
<evidence type="ECO:0000256" key="2">
    <source>
        <dbReference type="ARBA" id="ARBA00022630"/>
    </source>
</evidence>
<gene>
    <name evidence="6" type="ORF">GQ43DRAFT_452494</name>
</gene>